<name>A0ABQ3WTH6_9ACTN</name>
<comment type="caution">
    <text evidence="2">The sequence shown here is derived from an EMBL/GenBank/DDBJ whole genome shotgun (WGS) entry which is preliminary data.</text>
</comment>
<protein>
    <submittedName>
        <fullName evidence="2">Uncharacterized protein</fullName>
    </submittedName>
</protein>
<gene>
    <name evidence="2" type="ORF">Aca07nite_68660</name>
</gene>
<sequence>MASDSRQNSDSAGAADDEEGVAGSPTQLISGPMSQSGSQAAAFFNEVARYRVDQGSPAPMTSSGRRAMPYWSSKARAQRAIKVWGGDLRVASMTLEKWRDEDLPQLAEEDLRVGINWTGPRLTGWDITVSEALNRLDQALGTGRFAEDGTAGL</sequence>
<evidence type="ECO:0000313" key="2">
    <source>
        <dbReference type="EMBL" id="GID49591.1"/>
    </source>
</evidence>
<dbReference type="InterPro" id="IPR021284">
    <property type="entry name" value="DUF2750"/>
</dbReference>
<reference evidence="2" key="1">
    <citation type="submission" date="2021-01" db="EMBL/GenBank/DDBJ databases">
        <title>Whole genome shotgun sequence of Actinoplanes capillaceus NBRC 16408.</title>
        <authorList>
            <person name="Komaki H."/>
            <person name="Tamura T."/>
        </authorList>
    </citation>
    <scope>NUCLEOTIDE SEQUENCE [LARGE SCALE GENOMIC DNA]</scope>
    <source>
        <strain evidence="2">NBRC 16408</strain>
    </source>
</reference>
<proteinExistence type="predicted"/>
<feature type="region of interest" description="Disordered" evidence="1">
    <location>
        <begin position="1"/>
        <end position="37"/>
    </location>
</feature>
<organism evidence="2">
    <name type="scientific">Actinoplanes campanulatus</name>
    <dbReference type="NCBI Taxonomy" id="113559"/>
    <lineage>
        <taxon>Bacteria</taxon>
        <taxon>Bacillati</taxon>
        <taxon>Actinomycetota</taxon>
        <taxon>Actinomycetes</taxon>
        <taxon>Micromonosporales</taxon>
        <taxon>Micromonosporaceae</taxon>
        <taxon>Actinoplanes</taxon>
    </lineage>
</organism>
<dbReference type="EMBL" id="BOMF01000129">
    <property type="protein sequence ID" value="GID49591.1"/>
    <property type="molecule type" value="Genomic_DNA"/>
</dbReference>
<accession>A0ABQ3WTH6</accession>
<evidence type="ECO:0000256" key="1">
    <source>
        <dbReference type="SAM" id="MobiDB-lite"/>
    </source>
</evidence>
<dbReference type="Pfam" id="PF11042">
    <property type="entry name" value="DUF2750"/>
    <property type="match status" value="1"/>
</dbReference>
<dbReference type="RefSeq" id="WP_308442826.1">
    <property type="nucleotide sequence ID" value="NZ_BOMF01000129.1"/>
</dbReference>
<feature type="compositionally biased region" description="Polar residues" evidence="1">
    <location>
        <begin position="25"/>
        <end position="37"/>
    </location>
</feature>